<dbReference type="AlphaFoldDB" id="H5SGJ0"/>
<protein>
    <submittedName>
        <fullName evidence="2">Hypothetical conserved protein</fullName>
    </submittedName>
</protein>
<evidence type="ECO:0000259" key="1">
    <source>
        <dbReference type="Pfam" id="PF09345"/>
    </source>
</evidence>
<organism evidence="2">
    <name type="scientific">uncultured Bacteroidota bacterium</name>
    <dbReference type="NCBI Taxonomy" id="152509"/>
    <lineage>
        <taxon>Bacteria</taxon>
        <taxon>Pseudomonadati</taxon>
        <taxon>Bacteroidota</taxon>
        <taxon>environmental samples</taxon>
    </lineage>
</organism>
<gene>
    <name evidence="2" type="ORF">HGMM_F25B04C19</name>
</gene>
<evidence type="ECO:0000313" key="2">
    <source>
        <dbReference type="EMBL" id="BAL55276.1"/>
    </source>
</evidence>
<dbReference type="EMBL" id="AP011714">
    <property type="protein sequence ID" value="BAL55276.1"/>
    <property type="molecule type" value="Genomic_DNA"/>
</dbReference>
<proteinExistence type="predicted"/>
<reference evidence="2" key="1">
    <citation type="journal article" date="2005" name="Environ. Microbiol.">
        <title>Genetic and functional properties of uncultivated thermophilic crenarchaeotes from a subsurface gold mine as revealed by analysis of genome fragments.</title>
        <authorList>
            <person name="Nunoura T."/>
            <person name="Hirayama H."/>
            <person name="Takami H."/>
            <person name="Oida H."/>
            <person name="Nishi S."/>
            <person name="Shimamura S."/>
            <person name="Suzuki Y."/>
            <person name="Inagaki F."/>
            <person name="Takai K."/>
            <person name="Nealson K.H."/>
            <person name="Horikoshi K."/>
        </authorList>
    </citation>
    <scope>NUCLEOTIDE SEQUENCE</scope>
</reference>
<dbReference type="InterPro" id="IPR018530">
    <property type="entry name" value="SiaC"/>
</dbReference>
<sequence>MSEAPTLEKLIVEPTFTTPEVVFDPSSGKFFIGGNSYPENSLRFYEPILQWLDAFVKKHTPREEPLVLEVKLEYFNTSTAKVLLDLFRHFEALQEKGQPVMIRWLYLAEDTEMEDAGLDYQAAVKVPFELVPLNEDAP</sequence>
<reference evidence="2" key="2">
    <citation type="journal article" date="2012" name="PLoS ONE">
        <title>A Deeply Branching Thermophilic Bacterium with an Ancient Acetyl-CoA Pathway Dominates a Subsurface Ecosystem.</title>
        <authorList>
            <person name="Takami H."/>
            <person name="Noguchi H."/>
            <person name="Takaki Y."/>
            <person name="Uchiyama I."/>
            <person name="Toyoda A."/>
            <person name="Nishi S."/>
            <person name="Chee G.-J."/>
            <person name="Arai W."/>
            <person name="Nunoura T."/>
            <person name="Itoh T."/>
            <person name="Hattori M."/>
            <person name="Takai K."/>
        </authorList>
    </citation>
    <scope>NUCLEOTIDE SEQUENCE</scope>
</reference>
<dbReference type="Pfam" id="PF09345">
    <property type="entry name" value="SiaC"/>
    <property type="match status" value="1"/>
</dbReference>
<name>H5SGJ0_9BACT</name>
<feature type="domain" description="SiaC family regulatory phosphoprotein" evidence="1">
    <location>
        <begin position="13"/>
        <end position="132"/>
    </location>
</feature>
<accession>H5SGJ0</accession>